<feature type="chain" id="PRO_5035284216" evidence="1">
    <location>
        <begin position="24"/>
        <end position="241"/>
    </location>
</feature>
<keyword evidence="3" id="KW-1185">Reference proteome</keyword>
<evidence type="ECO:0000313" key="2">
    <source>
        <dbReference type="EMBL" id="GHC05406.1"/>
    </source>
</evidence>
<gene>
    <name evidence="2" type="ORF">GCM10007047_22880</name>
</gene>
<dbReference type="EMBL" id="BMXG01000014">
    <property type="protein sequence ID" value="GHC05406.1"/>
    <property type="molecule type" value="Genomic_DNA"/>
</dbReference>
<reference evidence="2" key="2">
    <citation type="submission" date="2020-09" db="EMBL/GenBank/DDBJ databases">
        <authorList>
            <person name="Sun Q."/>
            <person name="Kim S."/>
        </authorList>
    </citation>
    <scope>NUCLEOTIDE SEQUENCE</scope>
    <source>
        <strain evidence="2">KCTC 12870</strain>
    </source>
</reference>
<protein>
    <submittedName>
        <fullName evidence="2">Uncharacterized protein</fullName>
    </submittedName>
</protein>
<evidence type="ECO:0000313" key="3">
    <source>
        <dbReference type="Proteomes" id="UP000642829"/>
    </source>
</evidence>
<dbReference type="RefSeq" id="WP_189515245.1">
    <property type="nucleotide sequence ID" value="NZ_BMXG01000014.1"/>
</dbReference>
<dbReference type="AlphaFoldDB" id="A0A8J3GDX4"/>
<reference evidence="2" key="1">
    <citation type="journal article" date="2014" name="Int. J. Syst. Evol. Microbiol.">
        <title>Complete genome sequence of Corynebacterium casei LMG S-19264T (=DSM 44701T), isolated from a smear-ripened cheese.</title>
        <authorList>
            <consortium name="US DOE Joint Genome Institute (JGI-PGF)"/>
            <person name="Walter F."/>
            <person name="Albersmeier A."/>
            <person name="Kalinowski J."/>
            <person name="Ruckert C."/>
        </authorList>
    </citation>
    <scope>NUCLEOTIDE SEQUENCE</scope>
    <source>
        <strain evidence="2">KCTC 12870</strain>
    </source>
</reference>
<feature type="signal peptide" evidence="1">
    <location>
        <begin position="1"/>
        <end position="23"/>
    </location>
</feature>
<keyword evidence="1" id="KW-0732">Signal</keyword>
<comment type="caution">
    <text evidence="2">The sequence shown here is derived from an EMBL/GenBank/DDBJ whole genome shotgun (WGS) entry which is preliminary data.</text>
</comment>
<evidence type="ECO:0000256" key="1">
    <source>
        <dbReference type="SAM" id="SignalP"/>
    </source>
</evidence>
<accession>A0A8J3GDX4</accession>
<dbReference type="Proteomes" id="UP000642829">
    <property type="component" value="Unassembled WGS sequence"/>
</dbReference>
<organism evidence="2 3">
    <name type="scientific">Cerasicoccus arenae</name>
    <dbReference type="NCBI Taxonomy" id="424488"/>
    <lineage>
        <taxon>Bacteria</taxon>
        <taxon>Pseudomonadati</taxon>
        <taxon>Verrucomicrobiota</taxon>
        <taxon>Opitutia</taxon>
        <taxon>Puniceicoccales</taxon>
        <taxon>Cerasicoccaceae</taxon>
        <taxon>Cerasicoccus</taxon>
    </lineage>
</organism>
<proteinExistence type="predicted"/>
<sequence>MARTKRNLILLSLFLFVFSTGYSAPESGEDLVKFRLLSISNAVSFLYDQGGTTERVYTSSTAFTGWYVAPPSGKLVFYQEEAMPDAPKTKLKKILANVQLPSGPGPFLIIVKQKPNSQELSTVVLDHSIAMHPEMNYRAFNLSKRRMAVRLADQDMLLESGKSALAPYPNNRKTWLKIAVDDKDSGWMKVVSKPRPVDNNSRTTIIILDIPPSDRDPEPIGVIVREVREQIVESESGTEIL</sequence>
<name>A0A8J3GDX4_9BACT</name>